<keyword evidence="2" id="KW-1133">Transmembrane helix</keyword>
<dbReference type="EMBL" id="BAEH01000015">
    <property type="protein sequence ID" value="GAB16849.1"/>
    <property type="molecule type" value="Genomic_DNA"/>
</dbReference>
<evidence type="ECO:0000256" key="1">
    <source>
        <dbReference type="SAM" id="MobiDB-lite"/>
    </source>
</evidence>
<keyword evidence="2" id="KW-0812">Transmembrane</keyword>
<feature type="domain" description="Septum formation-related" evidence="3">
    <location>
        <begin position="78"/>
        <end position="308"/>
    </location>
</feature>
<feature type="transmembrane region" description="Helical" evidence="2">
    <location>
        <begin position="29"/>
        <end position="51"/>
    </location>
</feature>
<evidence type="ECO:0000313" key="4">
    <source>
        <dbReference type="EMBL" id="GAB16849.1"/>
    </source>
</evidence>
<sequence length="370" mass="39030">MTDQNTEQSPAPSSAARVHAHVLEHPVRVVLTGVVIGAIVMAITAVSLGWFSDVGDVGGTDIGEGERLAQNAFTQSAAGDCLDWAEGKPGSPAKVACTAKHRFEVAGPIDGAVVPGAEFGPNAQWPGAKRFAAIRDEQCPVIVSEYLGGKLDPQGRFSVGLMFPSQAQWDKGARELRCGLEQPGKDGTQTQFTGQVANLDQSFDWPPGTCIGIDPATRKPTSLRVNCTEQHAFQTTGIVDLGARFGPRLSGKPWPTVAEQNKFLESICPGQTNRFLGGKDKFDKTTLNVQWSTVSEVSWLAGSRRVLCYVGLPDRGGFATLVGDARSTLLINGKLPVPPPKAPPGRALPTPVPMPGGISPNPQEVPAPAG</sequence>
<protein>
    <recommendedName>
        <fullName evidence="3">Septum formation-related domain-containing protein</fullName>
    </recommendedName>
</protein>
<organism evidence="4 5">
    <name type="scientific">Gordonia effusa NBRC 100432</name>
    <dbReference type="NCBI Taxonomy" id="1077974"/>
    <lineage>
        <taxon>Bacteria</taxon>
        <taxon>Bacillati</taxon>
        <taxon>Actinomycetota</taxon>
        <taxon>Actinomycetes</taxon>
        <taxon>Mycobacteriales</taxon>
        <taxon>Gordoniaceae</taxon>
        <taxon>Gordonia</taxon>
    </lineage>
</organism>
<evidence type="ECO:0000256" key="2">
    <source>
        <dbReference type="SAM" id="Phobius"/>
    </source>
</evidence>
<dbReference type="OrthoDB" id="4266126at2"/>
<proteinExistence type="predicted"/>
<dbReference type="InterPro" id="IPR026004">
    <property type="entry name" value="Septum_form"/>
</dbReference>
<dbReference type="RefSeq" id="WP_007316187.1">
    <property type="nucleotide sequence ID" value="NZ_BAEH01000015.1"/>
</dbReference>
<comment type="caution">
    <text evidence="4">The sequence shown here is derived from an EMBL/GenBank/DDBJ whole genome shotgun (WGS) entry which is preliminary data.</text>
</comment>
<dbReference type="STRING" id="1077974.GOEFS_015_00460"/>
<name>H0QVH2_9ACTN</name>
<feature type="region of interest" description="Disordered" evidence="1">
    <location>
        <begin position="336"/>
        <end position="370"/>
    </location>
</feature>
<keyword evidence="5" id="KW-1185">Reference proteome</keyword>
<gene>
    <name evidence="4" type="ORF">GOEFS_015_00460</name>
</gene>
<dbReference type="eggNOG" id="ENOG5030VN0">
    <property type="taxonomic scope" value="Bacteria"/>
</dbReference>
<evidence type="ECO:0000313" key="5">
    <source>
        <dbReference type="Proteomes" id="UP000035034"/>
    </source>
</evidence>
<keyword evidence="2" id="KW-0472">Membrane</keyword>
<dbReference type="Pfam" id="PF13845">
    <property type="entry name" value="Septum_form"/>
    <property type="match status" value="1"/>
</dbReference>
<evidence type="ECO:0000259" key="3">
    <source>
        <dbReference type="Pfam" id="PF13845"/>
    </source>
</evidence>
<reference evidence="4 5" key="1">
    <citation type="submission" date="2011-12" db="EMBL/GenBank/DDBJ databases">
        <title>Whole genome shotgun sequence of Gordonia effusa NBRC 100432.</title>
        <authorList>
            <person name="Yoshida I."/>
            <person name="Takarada H."/>
            <person name="Hosoyama A."/>
            <person name="Tsuchikane K."/>
            <person name="Katsumata H."/>
            <person name="Yamazaki S."/>
            <person name="Fujita N."/>
        </authorList>
    </citation>
    <scope>NUCLEOTIDE SEQUENCE [LARGE SCALE GENOMIC DNA]</scope>
    <source>
        <strain evidence="4 5">NBRC 100432</strain>
    </source>
</reference>
<dbReference type="Proteomes" id="UP000035034">
    <property type="component" value="Unassembled WGS sequence"/>
</dbReference>
<accession>H0QVH2</accession>
<dbReference type="AlphaFoldDB" id="H0QVH2"/>